<evidence type="ECO:0008006" key="5">
    <source>
        <dbReference type="Google" id="ProtNLM"/>
    </source>
</evidence>
<dbReference type="KEGG" id="gtt:GUITHDRAFT_98971"/>
<keyword evidence="4" id="KW-1185">Reference proteome</keyword>
<dbReference type="GeneID" id="17312018"/>
<protein>
    <recommendedName>
        <fullName evidence="5">AP2/ERF domain-containing protein</fullName>
    </recommendedName>
</protein>
<gene>
    <name evidence="2" type="ORF">GUITHDRAFT_98971</name>
</gene>
<dbReference type="PaxDb" id="55529-EKX55191"/>
<dbReference type="EnsemblProtists" id="EKX55191">
    <property type="protein sequence ID" value="EKX55191"/>
    <property type="gene ID" value="GUITHDRAFT_98971"/>
</dbReference>
<dbReference type="Proteomes" id="UP000011087">
    <property type="component" value="Unassembled WGS sequence"/>
</dbReference>
<dbReference type="EMBL" id="JH992965">
    <property type="protein sequence ID" value="EKX55191.1"/>
    <property type="molecule type" value="Genomic_DNA"/>
</dbReference>
<name>L1K2Y7_GUITC</name>
<organism evidence="2">
    <name type="scientific">Guillardia theta (strain CCMP2712)</name>
    <name type="common">Cryptophyte</name>
    <dbReference type="NCBI Taxonomy" id="905079"/>
    <lineage>
        <taxon>Eukaryota</taxon>
        <taxon>Cryptophyceae</taxon>
        <taxon>Pyrenomonadales</taxon>
        <taxon>Geminigeraceae</taxon>
        <taxon>Guillardia</taxon>
    </lineage>
</organism>
<reference evidence="2 4" key="1">
    <citation type="journal article" date="2012" name="Nature">
        <title>Algal genomes reveal evolutionary mosaicism and the fate of nucleomorphs.</title>
        <authorList>
            <consortium name="DOE Joint Genome Institute"/>
            <person name="Curtis B.A."/>
            <person name="Tanifuji G."/>
            <person name="Burki F."/>
            <person name="Gruber A."/>
            <person name="Irimia M."/>
            <person name="Maruyama S."/>
            <person name="Arias M.C."/>
            <person name="Ball S.G."/>
            <person name="Gile G.H."/>
            <person name="Hirakawa Y."/>
            <person name="Hopkins J.F."/>
            <person name="Kuo A."/>
            <person name="Rensing S.A."/>
            <person name="Schmutz J."/>
            <person name="Symeonidi A."/>
            <person name="Elias M."/>
            <person name="Eveleigh R.J."/>
            <person name="Herman E.K."/>
            <person name="Klute M.J."/>
            <person name="Nakayama T."/>
            <person name="Obornik M."/>
            <person name="Reyes-Prieto A."/>
            <person name="Armbrust E.V."/>
            <person name="Aves S.J."/>
            <person name="Beiko R.G."/>
            <person name="Coutinho P."/>
            <person name="Dacks J.B."/>
            <person name="Durnford D.G."/>
            <person name="Fast N.M."/>
            <person name="Green B.R."/>
            <person name="Grisdale C.J."/>
            <person name="Hempel F."/>
            <person name="Henrissat B."/>
            <person name="Hoppner M.P."/>
            <person name="Ishida K."/>
            <person name="Kim E."/>
            <person name="Koreny L."/>
            <person name="Kroth P.G."/>
            <person name="Liu Y."/>
            <person name="Malik S.B."/>
            <person name="Maier U.G."/>
            <person name="McRose D."/>
            <person name="Mock T."/>
            <person name="Neilson J.A."/>
            <person name="Onodera N.T."/>
            <person name="Poole A.M."/>
            <person name="Pritham E.J."/>
            <person name="Richards T.A."/>
            <person name="Rocap G."/>
            <person name="Roy S.W."/>
            <person name="Sarai C."/>
            <person name="Schaack S."/>
            <person name="Shirato S."/>
            <person name="Slamovits C.H."/>
            <person name="Spencer D.F."/>
            <person name="Suzuki S."/>
            <person name="Worden A.Z."/>
            <person name="Zauner S."/>
            <person name="Barry K."/>
            <person name="Bell C."/>
            <person name="Bharti A.K."/>
            <person name="Crow J.A."/>
            <person name="Grimwood J."/>
            <person name="Kramer R."/>
            <person name="Lindquist E."/>
            <person name="Lucas S."/>
            <person name="Salamov A."/>
            <person name="McFadden G.I."/>
            <person name="Lane C.E."/>
            <person name="Keeling P.J."/>
            <person name="Gray M.W."/>
            <person name="Grigoriev I.V."/>
            <person name="Archibald J.M."/>
        </authorList>
    </citation>
    <scope>NUCLEOTIDE SEQUENCE</scope>
    <source>
        <strain evidence="2 4">CCMP2712</strain>
    </source>
</reference>
<evidence type="ECO:0000313" key="3">
    <source>
        <dbReference type="EnsemblProtists" id="EKX55191"/>
    </source>
</evidence>
<accession>L1K2Y7</accession>
<reference evidence="4" key="2">
    <citation type="submission" date="2012-11" db="EMBL/GenBank/DDBJ databases">
        <authorList>
            <person name="Kuo A."/>
            <person name="Curtis B.A."/>
            <person name="Tanifuji G."/>
            <person name="Burki F."/>
            <person name="Gruber A."/>
            <person name="Irimia M."/>
            <person name="Maruyama S."/>
            <person name="Arias M.C."/>
            <person name="Ball S.G."/>
            <person name="Gile G.H."/>
            <person name="Hirakawa Y."/>
            <person name="Hopkins J.F."/>
            <person name="Rensing S.A."/>
            <person name="Schmutz J."/>
            <person name="Symeonidi A."/>
            <person name="Elias M."/>
            <person name="Eveleigh R.J."/>
            <person name="Herman E.K."/>
            <person name="Klute M.J."/>
            <person name="Nakayama T."/>
            <person name="Obornik M."/>
            <person name="Reyes-Prieto A."/>
            <person name="Armbrust E.V."/>
            <person name="Aves S.J."/>
            <person name="Beiko R.G."/>
            <person name="Coutinho P."/>
            <person name="Dacks J.B."/>
            <person name="Durnford D.G."/>
            <person name="Fast N.M."/>
            <person name="Green B.R."/>
            <person name="Grisdale C."/>
            <person name="Hempe F."/>
            <person name="Henrissat B."/>
            <person name="Hoppner M.P."/>
            <person name="Ishida K.-I."/>
            <person name="Kim E."/>
            <person name="Koreny L."/>
            <person name="Kroth P.G."/>
            <person name="Liu Y."/>
            <person name="Malik S.-B."/>
            <person name="Maier U.G."/>
            <person name="McRose D."/>
            <person name="Mock T."/>
            <person name="Neilson J.A."/>
            <person name="Onodera N.T."/>
            <person name="Poole A.M."/>
            <person name="Pritham E.J."/>
            <person name="Richards T.A."/>
            <person name="Rocap G."/>
            <person name="Roy S.W."/>
            <person name="Sarai C."/>
            <person name="Schaack S."/>
            <person name="Shirato S."/>
            <person name="Slamovits C.H."/>
            <person name="Spencer D.F."/>
            <person name="Suzuki S."/>
            <person name="Worden A.Z."/>
            <person name="Zauner S."/>
            <person name="Barry K."/>
            <person name="Bell C."/>
            <person name="Bharti A.K."/>
            <person name="Crow J.A."/>
            <person name="Grimwood J."/>
            <person name="Kramer R."/>
            <person name="Lindquist E."/>
            <person name="Lucas S."/>
            <person name="Salamov A."/>
            <person name="McFadden G.I."/>
            <person name="Lane C.E."/>
            <person name="Keeling P.J."/>
            <person name="Gray M.W."/>
            <person name="Grigoriev I.V."/>
            <person name="Archibald J.M."/>
        </authorList>
    </citation>
    <scope>NUCLEOTIDE SEQUENCE</scope>
    <source>
        <strain evidence="4">CCMP2712</strain>
    </source>
</reference>
<sequence>MSQVVIVEQSWSIIANQWDGCLLLYLFLATSGLRTVEPLSAQYVSVCRCRGGAGKRPLAQDDGIAQTPKKAALTRWKFADHHGEEHQNVKYRGVSKSKDGYSAKSLRKTIGVYSTAKIAALAYDMSALVNHRASPGSRFPTLNFEDSPVFFQHEVDNGRDPVARVYSIAADMLSASTQDTKANGFHQQSVEMHEPITMQEDRSYHENEVLTSQYSQTEIETVKPEKLVLMEKKSEATLSTSTVRQLKMQSKAIDQMPDADLGWRIKPDKPKKITNLNLIRVREKPQNNCILLRLNEDNTSKTTRRVWKRYGSSMKSLNHVDKQMIYISKRTMDFCPYCPGPVVHDDGTNSYGNPLHCSYELDHRMTAAAYLREGVERGYDLGKWKEIRHKVRTCKHCFSRPMFVEADIFANHEALWYRQICSACKIPTNGFSWTQVQEHLKCYTSQSELNERRDQEYVELFQKYFNVSSTTKETALLERYHLKLPPPGTPFCSRHYEKMNNEHKEILYTIMIAEDYVKATFQGKVYYFKQDTSTFESEETLLEKYRKIARGEIEPPNDCKIPFVRATMQPNLNPEKYHAENLYLASILSNQKHLNVSDLDTVIMEQDQRVAIYQKVILALVEQTVGGICPEIRAFGRESTRELAKRWSPTGMELHYDAAAQSEEISEVSYREYEFETGSSGEDDDDSTISTSDIESQPDADFEVPSLVPGY</sequence>
<dbReference type="HOGENOM" id="CLU_388553_0_0_1"/>
<dbReference type="OrthoDB" id="10681364at2759"/>
<evidence type="ECO:0000313" key="4">
    <source>
        <dbReference type="Proteomes" id="UP000011087"/>
    </source>
</evidence>
<dbReference type="AlphaFoldDB" id="L1K2Y7"/>
<feature type="region of interest" description="Disordered" evidence="1">
    <location>
        <begin position="672"/>
        <end position="711"/>
    </location>
</feature>
<reference evidence="3" key="3">
    <citation type="submission" date="2015-06" db="UniProtKB">
        <authorList>
            <consortium name="EnsemblProtists"/>
        </authorList>
    </citation>
    <scope>IDENTIFICATION</scope>
</reference>
<proteinExistence type="predicted"/>
<evidence type="ECO:0000313" key="2">
    <source>
        <dbReference type="EMBL" id="EKX55191.1"/>
    </source>
</evidence>
<dbReference type="RefSeq" id="XP_005842171.1">
    <property type="nucleotide sequence ID" value="XM_005842114.1"/>
</dbReference>
<evidence type="ECO:0000256" key="1">
    <source>
        <dbReference type="SAM" id="MobiDB-lite"/>
    </source>
</evidence>